<feature type="region of interest" description="Disordered" evidence="1">
    <location>
        <begin position="246"/>
        <end position="383"/>
    </location>
</feature>
<proteinExistence type="predicted"/>
<evidence type="ECO:0000313" key="3">
    <source>
        <dbReference type="EMBL" id="QHN37787.1"/>
    </source>
</evidence>
<gene>
    <name evidence="3" type="ORF">GII30_00075</name>
</gene>
<dbReference type="EMBL" id="CP045810">
    <property type="protein sequence ID" value="QHN37787.1"/>
    <property type="molecule type" value="Genomic_DNA"/>
</dbReference>
<dbReference type="AlphaFoldDB" id="A0A857LGZ4"/>
<organism evidence="3">
    <name type="scientific">Gordonia amarae</name>
    <dbReference type="NCBI Taxonomy" id="36821"/>
    <lineage>
        <taxon>Bacteria</taxon>
        <taxon>Bacillati</taxon>
        <taxon>Actinomycetota</taxon>
        <taxon>Actinomycetes</taxon>
        <taxon>Mycobacteriales</taxon>
        <taxon>Gordoniaceae</taxon>
        <taxon>Gordonia</taxon>
    </lineage>
</organism>
<dbReference type="InterPro" id="IPR003870">
    <property type="entry name" value="DUF222"/>
</dbReference>
<dbReference type="Pfam" id="PF02720">
    <property type="entry name" value="DUF222"/>
    <property type="match status" value="1"/>
</dbReference>
<sequence length="383" mass="40634">MSSQTTIPADLSVTGSSVTDAYAQIHALLDHIAARPLAACSDTEILTAAEEHERAARRMASAGHRQIVELSDRDIPKRLGYRSLPNFLSHHLRITEPVRRQRQMEKLAQFHSATGELLPPRCPTLATAAAEGLIGPGHIHAVLEIFEKIPTTIDHDIKLAAEATLGELACDHTPAEITTLGMRLLAHLDPDGDLTDDTDRARQRNLWINRQNVQKMSKLTGHLDPVTRAMLDTLLSSWAAPGMNIPGDPESSHCSPWTAATAAPHPDATSPPPTTKSITPPSTSPQVDAPTSPHSPAPAPSTIGWSAPDPANTPPRSPPTAGSADASSGPVTPTTCPAPREKSTRSPISKPSSGTDCTISATRFTSGRPTPGHHSHTSATTLI</sequence>
<protein>
    <submittedName>
        <fullName evidence="3">DUF222 domain-containing protein</fullName>
    </submittedName>
</protein>
<reference evidence="3" key="1">
    <citation type="journal article" date="2021" name="Nat. Microbiol.">
        <title>Cocultivation of an ultrasmall environmental parasitic bacterium with lytic ability against bacteria associated with wastewater foams.</title>
        <authorList>
            <person name="Batinovic S."/>
            <person name="Rose J.J.A."/>
            <person name="Ratcliffe J."/>
            <person name="Seviour R.J."/>
            <person name="Petrovski S."/>
        </authorList>
    </citation>
    <scope>NUCLEOTIDE SEQUENCE</scope>
    <source>
        <strain evidence="3">CON44</strain>
    </source>
</reference>
<dbReference type="RefSeq" id="WP_005187502.1">
    <property type="nucleotide sequence ID" value="NZ_CP045804.1"/>
</dbReference>
<feature type="domain" description="DUF222" evidence="2">
    <location>
        <begin position="47"/>
        <end position="246"/>
    </location>
</feature>
<name>A0A857LGZ4_9ACTN</name>
<feature type="compositionally biased region" description="Polar residues" evidence="1">
    <location>
        <begin position="325"/>
        <end position="335"/>
    </location>
</feature>
<feature type="compositionally biased region" description="Polar residues" evidence="1">
    <location>
        <begin position="345"/>
        <end position="368"/>
    </location>
</feature>
<evidence type="ECO:0000256" key="1">
    <source>
        <dbReference type="SAM" id="MobiDB-lite"/>
    </source>
</evidence>
<feature type="compositionally biased region" description="Low complexity" evidence="1">
    <location>
        <begin position="275"/>
        <end position="292"/>
    </location>
</feature>
<evidence type="ECO:0000259" key="2">
    <source>
        <dbReference type="Pfam" id="PF02720"/>
    </source>
</evidence>
<feature type="compositionally biased region" description="Low complexity" evidence="1">
    <location>
        <begin position="258"/>
        <end position="268"/>
    </location>
</feature>
<accession>A0A857LGZ4</accession>